<dbReference type="EMBL" id="NPKI01000008">
    <property type="protein sequence ID" value="PAQ03709.1"/>
    <property type="molecule type" value="Genomic_DNA"/>
</dbReference>
<dbReference type="AlphaFoldDB" id="A0AB36RFJ9"/>
<keyword evidence="3" id="KW-1185">Reference proteome</keyword>
<dbReference type="GO" id="GO:0006275">
    <property type="term" value="P:regulation of DNA replication"/>
    <property type="evidence" value="ECO:0007669"/>
    <property type="project" value="InterPro"/>
</dbReference>
<sequence length="174" mass="19547">MGTARQNSSVGEFHMGIMYAFQATERGIQARAVPSVTEEHPRPPIQMQSVWTTDPTPIVLQRAEGLRKLRRQGMPEWAVAILAGVADRHAICPSDIASKRRHRPIVDARAESAYLIKAAKPVLSSNILGKWFGKDHTSLAHLIARHQEQHGLPKLVGYDVSQVRIRMRNYWRAA</sequence>
<dbReference type="GO" id="GO:0006270">
    <property type="term" value="P:DNA replication initiation"/>
    <property type="evidence" value="ECO:0007669"/>
    <property type="project" value="InterPro"/>
</dbReference>
<protein>
    <recommendedName>
        <fullName evidence="1">Chromosomal replication initiator DnaA C-terminal domain-containing protein</fullName>
    </recommendedName>
</protein>
<dbReference type="Gene3D" id="1.10.1750.10">
    <property type="match status" value="1"/>
</dbReference>
<name>A0AB36RFJ9_9HYPH</name>
<evidence type="ECO:0000259" key="1">
    <source>
        <dbReference type="SMART" id="SM00760"/>
    </source>
</evidence>
<dbReference type="InterPro" id="IPR010921">
    <property type="entry name" value="Trp_repressor/repl_initiator"/>
</dbReference>
<dbReference type="SMART" id="SM00760">
    <property type="entry name" value="Bac_DnaA_C"/>
    <property type="match status" value="1"/>
</dbReference>
<comment type="caution">
    <text evidence="2">The sequence shown here is derived from an EMBL/GenBank/DDBJ whole genome shotgun (WGS) entry which is preliminary data.</text>
</comment>
<evidence type="ECO:0000313" key="2">
    <source>
        <dbReference type="EMBL" id="PAQ03709.1"/>
    </source>
</evidence>
<dbReference type="GO" id="GO:0043565">
    <property type="term" value="F:sequence-specific DNA binding"/>
    <property type="evidence" value="ECO:0007669"/>
    <property type="project" value="InterPro"/>
</dbReference>
<dbReference type="SUPFAM" id="SSF48295">
    <property type="entry name" value="TrpR-like"/>
    <property type="match status" value="1"/>
</dbReference>
<evidence type="ECO:0000313" key="3">
    <source>
        <dbReference type="Proteomes" id="UP000216215"/>
    </source>
</evidence>
<gene>
    <name evidence="2" type="ORF">CIT25_04115</name>
</gene>
<dbReference type="GO" id="GO:0005524">
    <property type="term" value="F:ATP binding"/>
    <property type="evidence" value="ECO:0007669"/>
    <property type="project" value="InterPro"/>
</dbReference>
<reference evidence="3" key="1">
    <citation type="submission" date="2017-08" db="EMBL/GenBank/DDBJ databases">
        <title>Mesorhizobium wenxinae sp. nov., a novel rhizobial species isolated from root nodules of chickpea (Cicer arietinum L.).</title>
        <authorList>
            <person name="Zhang J."/>
        </authorList>
    </citation>
    <scope>NUCLEOTIDE SEQUENCE [LARGE SCALE GENOMIC DNA]</scope>
    <source>
        <strain evidence="3">USDA 3392</strain>
    </source>
</reference>
<dbReference type="Pfam" id="PF08299">
    <property type="entry name" value="Bac_DnaA_C"/>
    <property type="match status" value="1"/>
</dbReference>
<dbReference type="InterPro" id="IPR013159">
    <property type="entry name" value="DnaA_C"/>
</dbReference>
<feature type="domain" description="Chromosomal replication initiator DnaA C-terminal" evidence="1">
    <location>
        <begin position="80"/>
        <end position="146"/>
    </location>
</feature>
<organism evidence="2 3">
    <name type="scientific">Mesorhizobium mediterraneum</name>
    <dbReference type="NCBI Taxonomy" id="43617"/>
    <lineage>
        <taxon>Bacteria</taxon>
        <taxon>Pseudomonadati</taxon>
        <taxon>Pseudomonadota</taxon>
        <taxon>Alphaproteobacteria</taxon>
        <taxon>Hyphomicrobiales</taxon>
        <taxon>Phyllobacteriaceae</taxon>
        <taxon>Mesorhizobium</taxon>
    </lineage>
</organism>
<dbReference type="Proteomes" id="UP000216215">
    <property type="component" value="Unassembled WGS sequence"/>
</dbReference>
<proteinExistence type="predicted"/>
<accession>A0AB36RFJ9</accession>